<feature type="transmembrane region" description="Helical" evidence="6">
    <location>
        <begin position="91"/>
        <end position="111"/>
    </location>
</feature>
<evidence type="ECO:0008006" key="9">
    <source>
        <dbReference type="Google" id="ProtNLM"/>
    </source>
</evidence>
<feature type="transmembrane region" description="Helical" evidence="6">
    <location>
        <begin position="307"/>
        <end position="332"/>
    </location>
</feature>
<keyword evidence="5 6" id="KW-0472">Membrane</keyword>
<dbReference type="PANTHER" id="PTHR28384:SF1">
    <property type="entry name" value="PROGRESSIVE ANKYLOSIS PROTEIN HOMOLOG"/>
    <property type="match status" value="1"/>
</dbReference>
<name>A0A2X4ZMT0_LEDLE</name>
<gene>
    <name evidence="7" type="ORF">NCTC4824_03375</name>
</gene>
<feature type="transmembrane region" description="Helical" evidence="6">
    <location>
        <begin position="131"/>
        <end position="150"/>
    </location>
</feature>
<feature type="transmembrane region" description="Helical" evidence="6">
    <location>
        <begin position="267"/>
        <end position="286"/>
    </location>
</feature>
<evidence type="ECO:0000256" key="1">
    <source>
        <dbReference type="ARBA" id="ARBA00004141"/>
    </source>
</evidence>
<dbReference type="Proteomes" id="UP000249134">
    <property type="component" value="Chromosome 1"/>
</dbReference>
<dbReference type="STRING" id="1348624.GCA_001591545_02404"/>
<keyword evidence="8" id="KW-1185">Reference proteome</keyword>
<feature type="transmembrane region" description="Helical" evidence="6">
    <location>
        <begin position="162"/>
        <end position="182"/>
    </location>
</feature>
<feature type="transmembrane region" description="Helical" evidence="6">
    <location>
        <begin position="384"/>
        <end position="401"/>
    </location>
</feature>
<evidence type="ECO:0000256" key="5">
    <source>
        <dbReference type="ARBA" id="ARBA00023136"/>
    </source>
</evidence>
<evidence type="ECO:0000256" key="4">
    <source>
        <dbReference type="ARBA" id="ARBA00022989"/>
    </source>
</evidence>
<dbReference type="AlphaFoldDB" id="A0A2X4ZMT0"/>
<evidence type="ECO:0000313" key="8">
    <source>
        <dbReference type="Proteomes" id="UP000249134"/>
    </source>
</evidence>
<reference evidence="7 8" key="1">
    <citation type="submission" date="2018-06" db="EMBL/GenBank/DDBJ databases">
        <authorList>
            <consortium name="Pathogen Informatics"/>
            <person name="Doyle S."/>
        </authorList>
    </citation>
    <scope>NUCLEOTIDE SEQUENCE [LARGE SCALE GENOMIC DNA]</scope>
    <source>
        <strain evidence="7 8">NCTC4824</strain>
    </source>
</reference>
<dbReference type="RefSeq" id="WP_066141943.1">
    <property type="nucleotide sequence ID" value="NZ_CBCSGM010000003.1"/>
</dbReference>
<dbReference type="GO" id="GO:0030504">
    <property type="term" value="F:inorganic diphosphate transmembrane transporter activity"/>
    <property type="evidence" value="ECO:0007669"/>
    <property type="project" value="TreeGrafter"/>
</dbReference>
<organism evidence="7 8">
    <name type="scientific">Lederbergia lenta</name>
    <name type="common">Bacillus lentus</name>
    <dbReference type="NCBI Taxonomy" id="1467"/>
    <lineage>
        <taxon>Bacteria</taxon>
        <taxon>Bacillati</taxon>
        <taxon>Bacillota</taxon>
        <taxon>Bacilli</taxon>
        <taxon>Bacillales</taxon>
        <taxon>Bacillaceae</taxon>
        <taxon>Lederbergia</taxon>
    </lineage>
</organism>
<feature type="transmembrane region" description="Helical" evidence="6">
    <location>
        <begin position="49"/>
        <end position="71"/>
    </location>
</feature>
<keyword evidence="3 6" id="KW-0812">Transmembrane</keyword>
<dbReference type="GO" id="GO:0005315">
    <property type="term" value="F:phosphate transmembrane transporter activity"/>
    <property type="evidence" value="ECO:0007669"/>
    <property type="project" value="InterPro"/>
</dbReference>
<dbReference type="PANTHER" id="PTHR28384">
    <property type="entry name" value="PROGRESSIVE ANKYLOSIS PROTEIN HOMOLOG"/>
    <property type="match status" value="1"/>
</dbReference>
<proteinExistence type="predicted"/>
<dbReference type="InterPro" id="IPR009887">
    <property type="entry name" value="ANKH"/>
</dbReference>
<feature type="transmembrane region" description="Helical" evidence="6">
    <location>
        <begin position="194"/>
        <end position="216"/>
    </location>
</feature>
<comment type="subcellular location">
    <subcellularLocation>
        <location evidence="1">Membrane</location>
        <topology evidence="1">Multi-pass membrane protein</topology>
    </subcellularLocation>
</comment>
<dbReference type="KEGG" id="blen:NCTC4824_03375"/>
<sequence>MTMQQEARKAVSFRTLIKFFIPLGISASLVTISHVIINSTLARSSDPVVVIASYSVAMSLFAIFERCAVILRQTCATLVRDKHSFRLVSRLAVSLLAAILGLSLIIGYSPLGNLFFAEVLGVKAHMLEPTLAVYRVLMFVTIFSGIRCLYHGVIISNLRTKWLTIGMVVRLIVMALLAYILLKFNLVNHGYIGAYIFLVGMVIEALVSVVEGHQLVKKMPDKKVDHPIVHRSQVMKFYLPLLIASLIAVSISPATNAVLGSSGKAEIAIASYAIAFSILNLLVSVSSYTHQVVINFYEKDAKAVTRFAFIFSLVPSVLLIAIAYSPIGIWGFENIMGVSGELLDQSILALKFFIVFAICFPWLDFINGVLMLKGQTKVLSYSQAGNVLMTFIALFTLIFFLPNGGGLIGSLAQSIGILTETVIAFIFLSIYLKKSGKTLKSL</sequence>
<protein>
    <recommendedName>
        <fullName evidence="9">Multi antimicrobial extrusion protein MatE</fullName>
    </recommendedName>
</protein>
<evidence type="ECO:0000313" key="7">
    <source>
        <dbReference type="EMBL" id="SQI61704.1"/>
    </source>
</evidence>
<accession>A0A2X4ZMT0</accession>
<feature type="transmembrane region" description="Helical" evidence="6">
    <location>
        <begin position="237"/>
        <end position="255"/>
    </location>
</feature>
<evidence type="ECO:0000256" key="3">
    <source>
        <dbReference type="ARBA" id="ARBA00022692"/>
    </source>
</evidence>
<dbReference type="GO" id="GO:0005886">
    <property type="term" value="C:plasma membrane"/>
    <property type="evidence" value="ECO:0007669"/>
    <property type="project" value="TreeGrafter"/>
</dbReference>
<feature type="transmembrane region" description="Helical" evidence="6">
    <location>
        <begin position="352"/>
        <end position="372"/>
    </location>
</feature>
<feature type="transmembrane region" description="Helical" evidence="6">
    <location>
        <begin position="407"/>
        <end position="432"/>
    </location>
</feature>
<keyword evidence="4 6" id="KW-1133">Transmembrane helix</keyword>
<dbReference type="EMBL" id="LS483476">
    <property type="protein sequence ID" value="SQI61704.1"/>
    <property type="molecule type" value="Genomic_DNA"/>
</dbReference>
<keyword evidence="2" id="KW-0813">Transport</keyword>
<evidence type="ECO:0000256" key="6">
    <source>
        <dbReference type="SAM" id="Phobius"/>
    </source>
</evidence>
<feature type="transmembrane region" description="Helical" evidence="6">
    <location>
        <begin position="16"/>
        <end position="37"/>
    </location>
</feature>
<evidence type="ECO:0000256" key="2">
    <source>
        <dbReference type="ARBA" id="ARBA00022448"/>
    </source>
</evidence>
<dbReference type="GO" id="GO:0035435">
    <property type="term" value="P:phosphate ion transmembrane transport"/>
    <property type="evidence" value="ECO:0007669"/>
    <property type="project" value="InterPro"/>
</dbReference>